<keyword evidence="2" id="KW-0489">Methyltransferase</keyword>
<comment type="caution">
    <text evidence="2">The sequence shown here is derived from an EMBL/GenBank/DDBJ whole genome shotgun (WGS) entry which is preliminary data.</text>
</comment>
<dbReference type="Proteomes" id="UP000236291">
    <property type="component" value="Unassembled WGS sequence"/>
</dbReference>
<name>A0A2K3JRD1_TRIPR</name>
<accession>A0A2K3JRD1</accession>
<dbReference type="EMBL" id="ASHM01120191">
    <property type="protein sequence ID" value="PNX56587.1"/>
    <property type="molecule type" value="Genomic_DNA"/>
</dbReference>
<dbReference type="GO" id="GO:0008168">
    <property type="term" value="F:methyltransferase activity"/>
    <property type="evidence" value="ECO:0007669"/>
    <property type="project" value="UniProtKB-KW"/>
</dbReference>
<evidence type="ECO:0000313" key="2">
    <source>
        <dbReference type="EMBL" id="PNX56587.1"/>
    </source>
</evidence>
<feature type="non-terminal residue" evidence="2">
    <location>
        <position position="1"/>
    </location>
</feature>
<gene>
    <name evidence="2" type="ORF">L195_g058280</name>
</gene>
<dbReference type="AlphaFoldDB" id="A0A2K3JRD1"/>
<feature type="region of interest" description="Disordered" evidence="1">
    <location>
        <begin position="1"/>
        <end position="39"/>
    </location>
</feature>
<reference evidence="2 3" key="2">
    <citation type="journal article" date="2017" name="Front. Plant Sci.">
        <title>Gene Classification and Mining of Molecular Markers Useful in Red Clover (Trifolium pratense) Breeding.</title>
        <authorList>
            <person name="Istvanek J."/>
            <person name="Dluhosova J."/>
            <person name="Dluhos P."/>
            <person name="Patkova L."/>
            <person name="Nedelnik J."/>
            <person name="Repkova J."/>
        </authorList>
    </citation>
    <scope>NUCLEOTIDE SEQUENCE [LARGE SCALE GENOMIC DNA]</scope>
    <source>
        <strain evidence="3">cv. Tatra</strain>
        <tissue evidence="2">Young leaves</tissue>
    </source>
</reference>
<dbReference type="GO" id="GO:0032259">
    <property type="term" value="P:methylation"/>
    <property type="evidence" value="ECO:0007669"/>
    <property type="project" value="UniProtKB-KW"/>
</dbReference>
<sequence length="86" mass="9898">KKRKNRDVVEKYHREEKEVEVDDEEQVQPKKPNLQKEEPTPIITEENKNNELIGIPIAPPTQKNSEKPGVIFILENASLEIAKIGK</sequence>
<protein>
    <submittedName>
        <fullName evidence="2">Ribosomal RNA small subunit methyltransferase NEP1-like protein</fullName>
    </submittedName>
</protein>
<reference evidence="2 3" key="1">
    <citation type="journal article" date="2014" name="Am. J. Bot.">
        <title>Genome assembly and annotation for red clover (Trifolium pratense; Fabaceae).</title>
        <authorList>
            <person name="Istvanek J."/>
            <person name="Jaros M."/>
            <person name="Krenek A."/>
            <person name="Repkova J."/>
        </authorList>
    </citation>
    <scope>NUCLEOTIDE SEQUENCE [LARGE SCALE GENOMIC DNA]</scope>
    <source>
        <strain evidence="3">cv. Tatra</strain>
        <tissue evidence="2">Young leaves</tissue>
    </source>
</reference>
<evidence type="ECO:0000256" key="1">
    <source>
        <dbReference type="SAM" id="MobiDB-lite"/>
    </source>
</evidence>
<organism evidence="2 3">
    <name type="scientific">Trifolium pratense</name>
    <name type="common">Red clover</name>
    <dbReference type="NCBI Taxonomy" id="57577"/>
    <lineage>
        <taxon>Eukaryota</taxon>
        <taxon>Viridiplantae</taxon>
        <taxon>Streptophyta</taxon>
        <taxon>Embryophyta</taxon>
        <taxon>Tracheophyta</taxon>
        <taxon>Spermatophyta</taxon>
        <taxon>Magnoliopsida</taxon>
        <taxon>eudicotyledons</taxon>
        <taxon>Gunneridae</taxon>
        <taxon>Pentapetalae</taxon>
        <taxon>rosids</taxon>
        <taxon>fabids</taxon>
        <taxon>Fabales</taxon>
        <taxon>Fabaceae</taxon>
        <taxon>Papilionoideae</taxon>
        <taxon>50 kb inversion clade</taxon>
        <taxon>NPAAA clade</taxon>
        <taxon>Hologalegina</taxon>
        <taxon>IRL clade</taxon>
        <taxon>Trifolieae</taxon>
        <taxon>Trifolium</taxon>
    </lineage>
</organism>
<proteinExistence type="predicted"/>
<keyword evidence="2" id="KW-0808">Transferase</keyword>
<feature type="non-terminal residue" evidence="2">
    <location>
        <position position="86"/>
    </location>
</feature>
<evidence type="ECO:0000313" key="3">
    <source>
        <dbReference type="Proteomes" id="UP000236291"/>
    </source>
</evidence>
<feature type="compositionally biased region" description="Basic and acidic residues" evidence="1">
    <location>
        <begin position="1"/>
        <end position="17"/>
    </location>
</feature>